<accession>Q2FSM1</accession>
<dbReference type="RefSeq" id="WP_011449647.1">
    <property type="nucleotide sequence ID" value="NC_007796.1"/>
</dbReference>
<dbReference type="Pfam" id="PF12784">
    <property type="entry name" value="PDDEXK_2"/>
    <property type="match status" value="1"/>
</dbReference>
<dbReference type="AlphaFoldDB" id="Q2FSM1"/>
<organism evidence="1 2">
    <name type="scientific">Methanospirillum hungatei JF-1 (strain ATCC 27890 / DSM 864 / NBRC 100397 / JF-1)</name>
    <dbReference type="NCBI Taxonomy" id="323259"/>
    <lineage>
        <taxon>Archaea</taxon>
        <taxon>Methanobacteriati</taxon>
        <taxon>Methanobacteriota</taxon>
        <taxon>Stenosarchaea group</taxon>
        <taxon>Methanomicrobia</taxon>
        <taxon>Methanomicrobiales</taxon>
        <taxon>Methanospirillaceae</taxon>
        <taxon>Methanospirillum</taxon>
    </lineage>
</organism>
<evidence type="ECO:0008006" key="3">
    <source>
        <dbReference type="Google" id="ProtNLM"/>
    </source>
</evidence>
<protein>
    <recommendedName>
        <fullName evidence="3">Rpn family recombination-promoting nuclease/putative transposase</fullName>
    </recommendedName>
</protein>
<dbReference type="STRING" id="323259.Mhun_2696"/>
<evidence type="ECO:0000313" key="2">
    <source>
        <dbReference type="Proteomes" id="UP000001941"/>
    </source>
</evidence>
<dbReference type="InParanoid" id="Q2FSM1"/>
<keyword evidence="2" id="KW-1185">Reference proteome</keyword>
<dbReference type="PANTHER" id="PTHR41317:SF1">
    <property type="entry name" value="PD-(D_E)XK NUCLEASE FAMILY TRANSPOSASE"/>
    <property type="match status" value="1"/>
</dbReference>
<proteinExistence type="predicted"/>
<evidence type="ECO:0000313" key="1">
    <source>
        <dbReference type="EMBL" id="ABD42391.1"/>
    </source>
</evidence>
<dbReference type="EMBL" id="CP000254">
    <property type="protein sequence ID" value="ABD42391.1"/>
    <property type="molecule type" value="Genomic_DNA"/>
</dbReference>
<dbReference type="KEGG" id="mhu:Mhun_2696"/>
<name>Q2FSM1_METHJ</name>
<dbReference type="Proteomes" id="UP000001941">
    <property type="component" value="Chromosome"/>
</dbReference>
<gene>
    <name evidence="1" type="ordered locus">Mhun_2696</name>
</gene>
<reference evidence="2" key="1">
    <citation type="journal article" date="2016" name="Stand. Genomic Sci.">
        <title>Complete genome sequence of Methanospirillum hungatei type strain JF1.</title>
        <authorList>
            <person name="Gunsalus R.P."/>
            <person name="Cook L.E."/>
            <person name="Crable B."/>
            <person name="Rohlin L."/>
            <person name="McDonald E."/>
            <person name="Mouttaki H."/>
            <person name="Sieber J.R."/>
            <person name="Poweleit N."/>
            <person name="Zhou H."/>
            <person name="Lapidus A.L."/>
            <person name="Daligault H.E."/>
            <person name="Land M."/>
            <person name="Gilna P."/>
            <person name="Ivanova N."/>
            <person name="Kyrpides N."/>
            <person name="Culley D.E."/>
            <person name="McInerney M.J."/>
        </authorList>
    </citation>
    <scope>NUCLEOTIDE SEQUENCE [LARGE SCALE GENOMIC DNA]</scope>
    <source>
        <strain evidence="2">ATCC 27890 / DSM 864 / NBRC 100397 / JF-1</strain>
    </source>
</reference>
<dbReference type="HOGENOM" id="CLU_057504_0_2_2"/>
<dbReference type="PANTHER" id="PTHR41317">
    <property type="entry name" value="PD-(D_E)XK NUCLEASE FAMILY TRANSPOSASE"/>
    <property type="match status" value="1"/>
</dbReference>
<dbReference type="EnsemblBacteria" id="ABD42391">
    <property type="protein sequence ID" value="ABD42391"/>
    <property type="gene ID" value="Mhun_2696"/>
</dbReference>
<dbReference type="GeneID" id="3924591"/>
<dbReference type="InterPro" id="IPR010106">
    <property type="entry name" value="RpnA"/>
</dbReference>
<dbReference type="NCBIfam" id="TIGR01784">
    <property type="entry name" value="T_den_put_tspse"/>
    <property type="match status" value="1"/>
</dbReference>
<sequence>MTPKRVPRRIKNGDEPYILSPKNDYVFRYLLGEEGNEELLTSLISAILGRRITHATIKNPYILKLYYDTKECILDIKAEIDENILVDIEMQLCNSPELINRILLYWSRLYASQMKAGDGYHVLKKTISILILDDDPYHTDDFHVCSRIINCVQKFELTDLLEIHILELPKVHKRREQDTNDKLIPWMNFLYAQTREELDMASEANPVIRKATDMLTAMSRDEEERLRYEAREEFLFDQQYGLQAAERKGILINKQETARRLIKKGMDDQFIREITGLKLEEISSIRNEKEV</sequence>